<evidence type="ECO:0000313" key="3">
    <source>
        <dbReference type="Proteomes" id="UP000235145"/>
    </source>
</evidence>
<dbReference type="EMBL" id="NBSK02000003">
    <property type="protein sequence ID" value="KAJ0216010.1"/>
    <property type="molecule type" value="Genomic_DNA"/>
</dbReference>
<feature type="compositionally biased region" description="Polar residues" evidence="1">
    <location>
        <begin position="78"/>
        <end position="88"/>
    </location>
</feature>
<dbReference type="PANTHER" id="PTHR34555:SF1">
    <property type="entry name" value="INTEGRAL MEMBRANE HEMOLYSIN-III-LIKE PROTEIN"/>
    <property type="match status" value="1"/>
</dbReference>
<accession>A0A9R1XIL1</accession>
<dbReference type="OrthoDB" id="1925139at2759"/>
<dbReference type="Proteomes" id="UP000235145">
    <property type="component" value="Unassembled WGS sequence"/>
</dbReference>
<dbReference type="Gramene" id="rna-gnl|WGS:NBSK|LSAT_3X48780_mrna">
    <property type="protein sequence ID" value="cds-PLY68858.1"/>
    <property type="gene ID" value="gene-LSAT_3X48780"/>
</dbReference>
<comment type="caution">
    <text evidence="2">The sequence shown here is derived from an EMBL/GenBank/DDBJ whole genome shotgun (WGS) entry which is preliminary data.</text>
</comment>
<name>A0A9R1XIL1_LACSA</name>
<organism evidence="2 3">
    <name type="scientific">Lactuca sativa</name>
    <name type="common">Garden lettuce</name>
    <dbReference type="NCBI Taxonomy" id="4236"/>
    <lineage>
        <taxon>Eukaryota</taxon>
        <taxon>Viridiplantae</taxon>
        <taxon>Streptophyta</taxon>
        <taxon>Embryophyta</taxon>
        <taxon>Tracheophyta</taxon>
        <taxon>Spermatophyta</taxon>
        <taxon>Magnoliopsida</taxon>
        <taxon>eudicotyledons</taxon>
        <taxon>Gunneridae</taxon>
        <taxon>Pentapetalae</taxon>
        <taxon>asterids</taxon>
        <taxon>campanulids</taxon>
        <taxon>Asterales</taxon>
        <taxon>Asteraceae</taxon>
        <taxon>Cichorioideae</taxon>
        <taxon>Cichorieae</taxon>
        <taxon>Lactucinae</taxon>
        <taxon>Lactuca</taxon>
    </lineage>
</organism>
<evidence type="ECO:0000313" key="2">
    <source>
        <dbReference type="EMBL" id="KAJ0216010.1"/>
    </source>
</evidence>
<gene>
    <name evidence="2" type="ORF">LSAT_V11C300120690</name>
</gene>
<evidence type="ECO:0000256" key="1">
    <source>
        <dbReference type="SAM" id="MobiDB-lite"/>
    </source>
</evidence>
<sequence length="179" mass="20922">MNSPHQQTPIRNNGLHLVYVRRKPESEHHKNTICNNKSKHLPITLSEQDDNNQQQEQEQEQEQKEQSPMKDSPIHIPETSSALPSVTNITSNSHQLDYTKKMSVQNWEERYLLLQNFLKAVDQSTQDDYLQMLRSLSSVDLSRLAVELERRTIRLSMEEAKEVQRAKIFDAQWIADSNK</sequence>
<dbReference type="AlphaFoldDB" id="A0A9R1XIL1"/>
<dbReference type="PANTHER" id="PTHR34555">
    <property type="entry name" value="INTEGRAL MEMBRANE HEMOLYSIN-III-LIKE PROTEIN"/>
    <property type="match status" value="1"/>
</dbReference>
<reference evidence="2 3" key="1">
    <citation type="journal article" date="2017" name="Nat. Commun.">
        <title>Genome assembly with in vitro proximity ligation data and whole-genome triplication in lettuce.</title>
        <authorList>
            <person name="Reyes-Chin-Wo S."/>
            <person name="Wang Z."/>
            <person name="Yang X."/>
            <person name="Kozik A."/>
            <person name="Arikit S."/>
            <person name="Song C."/>
            <person name="Xia L."/>
            <person name="Froenicke L."/>
            <person name="Lavelle D.O."/>
            <person name="Truco M.J."/>
            <person name="Xia R."/>
            <person name="Zhu S."/>
            <person name="Xu C."/>
            <person name="Xu H."/>
            <person name="Xu X."/>
            <person name="Cox K."/>
            <person name="Korf I."/>
            <person name="Meyers B.C."/>
            <person name="Michelmore R.W."/>
        </authorList>
    </citation>
    <scope>NUCLEOTIDE SEQUENCE [LARGE SCALE GENOMIC DNA]</scope>
    <source>
        <strain evidence="3">cv. Salinas</strain>
        <tissue evidence="2">Seedlings</tissue>
    </source>
</reference>
<keyword evidence="3" id="KW-1185">Reference proteome</keyword>
<feature type="region of interest" description="Disordered" evidence="1">
    <location>
        <begin position="48"/>
        <end position="88"/>
    </location>
</feature>
<protein>
    <submittedName>
        <fullName evidence="2">Uncharacterized protein</fullName>
    </submittedName>
</protein>
<proteinExistence type="predicted"/>